<reference evidence="1" key="1">
    <citation type="submission" date="2007-03" db="EMBL/GenBank/DDBJ databases">
        <title>Annotation of Culex pipiens quinquefasciatus.</title>
        <authorList>
            <consortium name="The Broad Institute Genome Sequencing Platform"/>
            <person name="Atkinson P.W."/>
            <person name="Hemingway J."/>
            <person name="Christensen B.M."/>
            <person name="Higgs S."/>
            <person name="Kodira C."/>
            <person name="Hannick L."/>
            <person name="Megy K."/>
            <person name="O'Leary S."/>
            <person name="Pearson M."/>
            <person name="Haas B.J."/>
            <person name="Mauceli E."/>
            <person name="Wortman J.R."/>
            <person name="Lee N.H."/>
            <person name="Guigo R."/>
            <person name="Stanke M."/>
            <person name="Alvarado L."/>
            <person name="Amedeo P."/>
            <person name="Antoine C.H."/>
            <person name="Arensburger P."/>
            <person name="Bidwell S.L."/>
            <person name="Crawford M."/>
            <person name="Camaro F."/>
            <person name="Devon K."/>
            <person name="Engels R."/>
            <person name="Hammond M."/>
            <person name="Howarth C."/>
            <person name="Koehrsen M."/>
            <person name="Lawson D."/>
            <person name="Montgomery P."/>
            <person name="Nene V."/>
            <person name="Nusbaum C."/>
            <person name="Puiu D."/>
            <person name="Romero-Severson J."/>
            <person name="Severson D.W."/>
            <person name="Shumway M."/>
            <person name="Sisk P."/>
            <person name="Stolte C."/>
            <person name="Zeng Q."/>
            <person name="Eisenstadt E."/>
            <person name="Fraser-Liggett C."/>
            <person name="Strausberg R."/>
            <person name="Galagan J."/>
            <person name="Birren B."/>
            <person name="Collins F.H."/>
        </authorList>
    </citation>
    <scope>NUCLEOTIDE SEQUENCE [LARGE SCALE GENOMIC DNA]</scope>
    <source>
        <strain evidence="1">JHB</strain>
    </source>
</reference>
<dbReference type="Gene3D" id="3.10.20.70">
    <property type="entry name" value="Glutamine synthetase, N-terminal domain"/>
    <property type="match status" value="1"/>
</dbReference>
<proteinExistence type="predicted"/>
<dbReference type="eggNOG" id="KOG0683">
    <property type="taxonomic scope" value="Eukaryota"/>
</dbReference>
<evidence type="ECO:0000313" key="3">
    <source>
        <dbReference type="Proteomes" id="UP000002320"/>
    </source>
</evidence>
<keyword evidence="3" id="KW-1185">Reference proteome</keyword>
<accession>B0W9D4</accession>
<evidence type="ECO:0000313" key="1">
    <source>
        <dbReference type="EMBL" id="EDS39994.1"/>
    </source>
</evidence>
<dbReference type="OrthoDB" id="1936100at2759"/>
<dbReference type="STRING" id="7176.B0W9D4"/>
<gene>
    <name evidence="2" type="primary">6035083</name>
    <name evidence="1" type="ORF">CpipJ_CPIJ003745</name>
</gene>
<dbReference type="AlphaFoldDB" id="B0W9D4"/>
<dbReference type="HOGENOM" id="CLU_2173467_0_0_1"/>
<dbReference type="Proteomes" id="UP000002320">
    <property type="component" value="Unassembled WGS sequence"/>
</dbReference>
<dbReference type="InterPro" id="IPR036651">
    <property type="entry name" value="Gln_synt_N_sf"/>
</dbReference>
<reference evidence="2" key="2">
    <citation type="submission" date="2020-05" db="UniProtKB">
        <authorList>
            <consortium name="EnsemblMetazoa"/>
        </authorList>
    </citation>
    <scope>IDENTIFICATION</scope>
    <source>
        <strain evidence="2">JHB</strain>
    </source>
</reference>
<dbReference type="GO" id="GO:0006542">
    <property type="term" value="P:glutamine biosynthetic process"/>
    <property type="evidence" value="ECO:0007669"/>
    <property type="project" value="InterPro"/>
</dbReference>
<sequence length="110" mass="11981">MARAVAGTGRIVAAGHQGRTLGTDVVKLLIFTRKAPVNGIKKGSPMSKTLEESPNAHINKTLIEKYMSLPMPEGKIQATYIWIDGTGENVRCKDRTLDFIPDKPSGECLE</sequence>
<evidence type="ECO:0000313" key="2">
    <source>
        <dbReference type="EnsemblMetazoa" id="CPIJ003745-PA"/>
    </source>
</evidence>
<dbReference type="KEGG" id="cqu:CpipJ_CPIJ003745"/>
<dbReference type="GO" id="GO:0004356">
    <property type="term" value="F:glutamine synthetase activity"/>
    <property type="evidence" value="ECO:0007669"/>
    <property type="project" value="InterPro"/>
</dbReference>
<dbReference type="EnsemblMetazoa" id="CPIJ003745-RA">
    <property type="protein sequence ID" value="CPIJ003745-PA"/>
    <property type="gene ID" value="CPIJ003745"/>
</dbReference>
<name>B0W9D4_CULQU</name>
<organism>
    <name type="scientific">Culex quinquefasciatus</name>
    <name type="common">Southern house mosquito</name>
    <name type="synonym">Culex pungens</name>
    <dbReference type="NCBI Taxonomy" id="7176"/>
    <lineage>
        <taxon>Eukaryota</taxon>
        <taxon>Metazoa</taxon>
        <taxon>Ecdysozoa</taxon>
        <taxon>Arthropoda</taxon>
        <taxon>Hexapoda</taxon>
        <taxon>Insecta</taxon>
        <taxon>Pterygota</taxon>
        <taxon>Neoptera</taxon>
        <taxon>Endopterygota</taxon>
        <taxon>Diptera</taxon>
        <taxon>Nematocera</taxon>
        <taxon>Culicoidea</taxon>
        <taxon>Culicidae</taxon>
        <taxon>Culicinae</taxon>
        <taxon>Culicini</taxon>
        <taxon>Culex</taxon>
        <taxon>Culex</taxon>
    </lineage>
</organism>
<dbReference type="EMBL" id="DS231863">
    <property type="protein sequence ID" value="EDS39994.1"/>
    <property type="molecule type" value="Genomic_DNA"/>
</dbReference>
<dbReference type="VEuPathDB" id="VectorBase:CQUJHB011431"/>
<dbReference type="VEuPathDB" id="VectorBase:CPIJ003745"/>
<protein>
    <submittedName>
        <fullName evidence="1 2">Glutamine synthetase 1, 2</fullName>
    </submittedName>
</protein>
<dbReference type="InParanoid" id="B0W9D4"/>